<sequence length="67" mass="7577">MSEKEKFAATGEISQEKFSEMSPELVECPKCHGHGGERWHNPDGSEWGERCDRCEGFGYIGKKESRA</sequence>
<feature type="region of interest" description="Disordered" evidence="1">
    <location>
        <begin position="1"/>
        <end position="21"/>
    </location>
</feature>
<evidence type="ECO:0008006" key="4">
    <source>
        <dbReference type="Google" id="ProtNLM"/>
    </source>
</evidence>
<evidence type="ECO:0000313" key="3">
    <source>
        <dbReference type="Proteomes" id="UP001596115"/>
    </source>
</evidence>
<dbReference type="RefSeq" id="WP_367141431.1">
    <property type="nucleotide sequence ID" value="NZ_JBFLAA010000005.1"/>
</dbReference>
<proteinExistence type="predicted"/>
<name>A0ABW1MZE6_9GAMM</name>
<dbReference type="Gene3D" id="6.20.20.10">
    <property type="match status" value="1"/>
</dbReference>
<evidence type="ECO:0000256" key="1">
    <source>
        <dbReference type="SAM" id="MobiDB-lite"/>
    </source>
</evidence>
<keyword evidence="3" id="KW-1185">Reference proteome</keyword>
<dbReference type="EMBL" id="JBHRFL010000003">
    <property type="protein sequence ID" value="MFC6068660.1"/>
    <property type="molecule type" value="Genomic_DNA"/>
</dbReference>
<organism evidence="2 3">
    <name type="scientific">Stenotrophomonas geniculata</name>
    <dbReference type="NCBI Taxonomy" id="86188"/>
    <lineage>
        <taxon>Bacteria</taxon>
        <taxon>Pseudomonadati</taxon>
        <taxon>Pseudomonadota</taxon>
        <taxon>Gammaproteobacteria</taxon>
        <taxon>Lysobacterales</taxon>
        <taxon>Lysobacteraceae</taxon>
        <taxon>Stenotrophomonas</taxon>
    </lineage>
</organism>
<accession>A0ABW1MZE6</accession>
<comment type="caution">
    <text evidence="2">The sequence shown here is derived from an EMBL/GenBank/DDBJ whole genome shotgun (WGS) entry which is preliminary data.</text>
</comment>
<protein>
    <recommendedName>
        <fullName evidence="4">Antitermination protein</fullName>
    </recommendedName>
</protein>
<reference evidence="2 3" key="1">
    <citation type="submission" date="2024-09" db="EMBL/GenBank/DDBJ databases">
        <title>Whole genome analysis of Stenotrophomonas geniculata MK-1, and its biological control impact on peanut foliage fungus diseases.</title>
        <authorList>
            <person name="Ahsan T."/>
        </authorList>
    </citation>
    <scope>NUCLEOTIDE SEQUENCE [LARGE SCALE GENOMIC DNA]</scope>
    <source>
        <strain evidence="2 3">MK-1</strain>
    </source>
</reference>
<evidence type="ECO:0000313" key="2">
    <source>
        <dbReference type="EMBL" id="MFC6068660.1"/>
    </source>
</evidence>
<dbReference type="Proteomes" id="UP001596115">
    <property type="component" value="Unassembled WGS sequence"/>
</dbReference>
<gene>
    <name evidence="2" type="ORF">ACFLLB_03630</name>
</gene>